<evidence type="ECO:0000256" key="6">
    <source>
        <dbReference type="ARBA" id="ARBA00050038"/>
    </source>
</evidence>
<dbReference type="InterPro" id="IPR001328">
    <property type="entry name" value="Pept_tRNA_hydro"/>
</dbReference>
<protein>
    <recommendedName>
        <fullName evidence="6 7">Peptidyl-tRNA hydrolase</fullName>
        <shortName evidence="7">Pth</shortName>
        <ecNumber evidence="1 7">3.1.1.29</ecNumber>
    </recommendedName>
</protein>
<keyword evidence="7" id="KW-0963">Cytoplasm</keyword>
<keyword evidence="2 7" id="KW-0820">tRNA-binding</keyword>
<evidence type="ECO:0000256" key="9">
    <source>
        <dbReference type="RuleBase" id="RU004320"/>
    </source>
</evidence>
<keyword evidence="4 7" id="KW-0694">RNA-binding</keyword>
<evidence type="ECO:0000256" key="8">
    <source>
        <dbReference type="RuleBase" id="RU000673"/>
    </source>
</evidence>
<dbReference type="PROSITE" id="PS01195">
    <property type="entry name" value="PEPT_TRNA_HYDROL_1"/>
    <property type="match status" value="1"/>
</dbReference>
<comment type="subunit">
    <text evidence="7">Monomer.</text>
</comment>
<dbReference type="EC" id="3.1.1.29" evidence="1 7"/>
<dbReference type="Pfam" id="PF01195">
    <property type="entry name" value="Pept_tRNA_hydro"/>
    <property type="match status" value="1"/>
</dbReference>
<dbReference type="CDD" id="cd00462">
    <property type="entry name" value="PTH"/>
    <property type="match status" value="1"/>
</dbReference>
<name>A0AAT9G8H6_9RICK</name>
<evidence type="ECO:0000256" key="2">
    <source>
        <dbReference type="ARBA" id="ARBA00022555"/>
    </source>
</evidence>
<evidence type="ECO:0000313" key="10">
    <source>
        <dbReference type="EMBL" id="BFD46026.1"/>
    </source>
</evidence>
<evidence type="ECO:0000256" key="7">
    <source>
        <dbReference type="HAMAP-Rule" id="MF_00083"/>
    </source>
</evidence>
<comment type="function">
    <text evidence="7">Catalyzes the release of premature peptidyl moieties from peptidyl-tRNA molecules trapped in stalled 50S ribosomal subunits, and thus maintains levels of free tRNAs and 50S ribosomes.</text>
</comment>
<comment type="similarity">
    <text evidence="5 7 9">Belongs to the PTH family.</text>
</comment>
<dbReference type="PANTHER" id="PTHR17224">
    <property type="entry name" value="PEPTIDYL-TRNA HYDROLASE"/>
    <property type="match status" value="1"/>
</dbReference>
<comment type="function">
    <text evidence="7">Hydrolyzes ribosome-free peptidyl-tRNAs (with 1 or more amino acids incorporated), which drop off the ribosome during protein synthesis, or as a result of ribosome stalling.</text>
</comment>
<dbReference type="FunFam" id="3.40.50.1470:FF:000001">
    <property type="entry name" value="Peptidyl-tRNA hydrolase"/>
    <property type="match status" value="1"/>
</dbReference>
<feature type="binding site" evidence="7">
    <location>
        <position position="87"/>
    </location>
    <ligand>
        <name>tRNA</name>
        <dbReference type="ChEBI" id="CHEBI:17843"/>
    </ligand>
</feature>
<dbReference type="NCBIfam" id="TIGR00447">
    <property type="entry name" value="pth"/>
    <property type="match status" value="1"/>
</dbReference>
<feature type="binding site" evidence="7">
    <location>
        <position position="135"/>
    </location>
    <ligand>
        <name>tRNA</name>
        <dbReference type="ChEBI" id="CHEBI:17843"/>
    </ligand>
</feature>
<feature type="active site" description="Proton acceptor" evidence="7">
    <location>
        <position position="41"/>
    </location>
</feature>
<evidence type="ECO:0000256" key="4">
    <source>
        <dbReference type="ARBA" id="ARBA00022884"/>
    </source>
</evidence>
<sequence>MTSSKVCEYSSIIGETNSSKQKSILVVGLGNIGKEYQNTRHNVGFTAVERLSEYYKFSWNTKAKFHAELAQGTIERHKLLLAKPLTYMNLSGKAVQAICSYYNIKPANIFVLHDDIDLETGRIKYKLAGGSGGHNGLKSLDQCVGNDYHRIRIGVGRPVANGDVSDYVLSAFSKEEYKIIVNAIEVITNNFRLLLSGEMEEFKRSIV</sequence>
<dbReference type="Gene3D" id="3.40.50.1470">
    <property type="entry name" value="Peptidyl-tRNA hydrolase"/>
    <property type="match status" value="1"/>
</dbReference>
<evidence type="ECO:0000256" key="1">
    <source>
        <dbReference type="ARBA" id="ARBA00013260"/>
    </source>
</evidence>
<dbReference type="PROSITE" id="PS01196">
    <property type="entry name" value="PEPT_TRNA_HYDROL_2"/>
    <property type="match status" value="1"/>
</dbReference>
<organism evidence="10">
    <name type="scientific">Candidatus Tisiphia endosymbiont of Sergentomyia squamirostris</name>
    <dbReference type="NCBI Taxonomy" id="3113639"/>
    <lineage>
        <taxon>Bacteria</taxon>
        <taxon>Pseudomonadati</taxon>
        <taxon>Pseudomonadota</taxon>
        <taxon>Alphaproteobacteria</taxon>
        <taxon>Rickettsiales</taxon>
        <taxon>Rickettsiaceae</taxon>
        <taxon>Rickettsieae</taxon>
        <taxon>Candidatus Tisiphia</taxon>
    </lineage>
</organism>
<dbReference type="AlphaFoldDB" id="A0AAT9G8H6"/>
<feature type="binding site" evidence="7">
    <location>
        <position position="36"/>
    </location>
    <ligand>
        <name>tRNA</name>
        <dbReference type="ChEBI" id="CHEBI:17843"/>
    </ligand>
</feature>
<gene>
    <name evidence="7 10" type="primary">pth</name>
    <name evidence="10" type="ORF">DMENIID0002_06720</name>
</gene>
<proteinExistence type="inferred from homology"/>
<feature type="binding site" evidence="7">
    <location>
        <position position="89"/>
    </location>
    <ligand>
        <name>tRNA</name>
        <dbReference type="ChEBI" id="CHEBI:17843"/>
    </ligand>
</feature>
<dbReference type="GO" id="GO:0000049">
    <property type="term" value="F:tRNA binding"/>
    <property type="evidence" value="ECO:0007669"/>
    <property type="project" value="UniProtKB-UniRule"/>
</dbReference>
<comment type="catalytic activity">
    <reaction evidence="7 8">
        <text>an N-acyl-L-alpha-aminoacyl-tRNA + H2O = an N-acyl-L-amino acid + a tRNA + H(+)</text>
        <dbReference type="Rhea" id="RHEA:54448"/>
        <dbReference type="Rhea" id="RHEA-COMP:10123"/>
        <dbReference type="Rhea" id="RHEA-COMP:13883"/>
        <dbReference type="ChEBI" id="CHEBI:15377"/>
        <dbReference type="ChEBI" id="CHEBI:15378"/>
        <dbReference type="ChEBI" id="CHEBI:59874"/>
        <dbReference type="ChEBI" id="CHEBI:78442"/>
        <dbReference type="ChEBI" id="CHEBI:138191"/>
        <dbReference type="EC" id="3.1.1.29"/>
    </reaction>
</comment>
<dbReference type="GO" id="GO:0072344">
    <property type="term" value="P:rescue of stalled ribosome"/>
    <property type="evidence" value="ECO:0007669"/>
    <property type="project" value="UniProtKB-UniRule"/>
</dbReference>
<feature type="site" description="Discriminates between blocked and unblocked aminoacyl-tRNA" evidence="7">
    <location>
        <position position="31"/>
    </location>
</feature>
<reference evidence="10" key="1">
    <citation type="submission" date="2024-01" db="EMBL/GenBank/DDBJ databases">
        <title>Sequencing the genomes of a sandfly, Sergentomyia squamirostris, and its two endosymbionts.</title>
        <authorList>
            <person name="Itokawa K."/>
            <person name="Sanjoba C."/>
        </authorList>
    </citation>
    <scope>NUCLEOTIDE SEQUENCE</scope>
    <source>
        <strain evidence="10">RiSSQ</strain>
    </source>
</reference>
<keyword evidence="3 7" id="KW-0378">Hydrolase</keyword>
<dbReference type="GO" id="GO:0006515">
    <property type="term" value="P:protein quality control for misfolded or incompletely synthesized proteins"/>
    <property type="evidence" value="ECO:0007669"/>
    <property type="project" value="UniProtKB-UniRule"/>
</dbReference>
<dbReference type="GO" id="GO:0005737">
    <property type="term" value="C:cytoplasm"/>
    <property type="evidence" value="ECO:0007669"/>
    <property type="project" value="UniProtKB-SubCell"/>
</dbReference>
<dbReference type="HAMAP" id="MF_00083">
    <property type="entry name" value="Pept_tRNA_hydro_bact"/>
    <property type="match status" value="1"/>
</dbReference>
<dbReference type="PANTHER" id="PTHR17224:SF1">
    <property type="entry name" value="PEPTIDYL-TRNA HYDROLASE"/>
    <property type="match status" value="1"/>
</dbReference>
<dbReference type="EMBL" id="AP029170">
    <property type="protein sequence ID" value="BFD46026.1"/>
    <property type="molecule type" value="Genomic_DNA"/>
</dbReference>
<dbReference type="InterPro" id="IPR036416">
    <property type="entry name" value="Pept_tRNA_hydro_sf"/>
</dbReference>
<evidence type="ECO:0000256" key="5">
    <source>
        <dbReference type="ARBA" id="ARBA00038063"/>
    </source>
</evidence>
<feature type="site" description="Stabilizes the basic form of H active site to accept a proton" evidence="7">
    <location>
        <position position="114"/>
    </location>
</feature>
<dbReference type="InterPro" id="IPR018171">
    <property type="entry name" value="Pept_tRNA_hydro_CS"/>
</dbReference>
<comment type="subcellular location">
    <subcellularLocation>
        <location evidence="7">Cytoplasm</location>
    </subcellularLocation>
</comment>
<dbReference type="SUPFAM" id="SSF53178">
    <property type="entry name" value="Peptidyl-tRNA hydrolase-like"/>
    <property type="match status" value="1"/>
</dbReference>
<accession>A0AAT9G8H6</accession>
<dbReference type="GO" id="GO:0004045">
    <property type="term" value="F:peptidyl-tRNA hydrolase activity"/>
    <property type="evidence" value="ECO:0007669"/>
    <property type="project" value="UniProtKB-UniRule"/>
</dbReference>
<evidence type="ECO:0000256" key="3">
    <source>
        <dbReference type="ARBA" id="ARBA00022801"/>
    </source>
</evidence>